<dbReference type="SUPFAM" id="SSF48452">
    <property type="entry name" value="TPR-like"/>
    <property type="match status" value="1"/>
</dbReference>
<accession>A0A7W9A4G0</accession>
<dbReference type="RefSeq" id="WP_123288528.1">
    <property type="nucleotide sequence ID" value="NZ_JACIJB010000009.1"/>
</dbReference>
<evidence type="ECO:0000313" key="2">
    <source>
        <dbReference type="EMBL" id="MBB5661264.1"/>
    </source>
</evidence>
<evidence type="ECO:0000256" key="1">
    <source>
        <dbReference type="SAM" id="SignalP"/>
    </source>
</evidence>
<dbReference type="SUPFAM" id="SSF63829">
    <property type="entry name" value="Calcium-dependent phosphotriesterase"/>
    <property type="match status" value="1"/>
</dbReference>
<reference evidence="2 3" key="1">
    <citation type="submission" date="2020-08" db="EMBL/GenBank/DDBJ databases">
        <title>Genomic Encyclopedia of Type Strains, Phase IV (KMG-IV): sequencing the most valuable type-strain genomes for metagenomic binning, comparative biology and taxonomic classification.</title>
        <authorList>
            <person name="Goeker M."/>
        </authorList>
    </citation>
    <scope>NUCLEOTIDE SEQUENCE [LARGE SCALE GENOMIC DNA]</scope>
    <source>
        <strain evidence="2 3">DSM 24448</strain>
    </source>
</reference>
<dbReference type="InterPro" id="IPR015943">
    <property type="entry name" value="WD40/YVTN_repeat-like_dom_sf"/>
</dbReference>
<dbReference type="Gene3D" id="2.130.10.10">
    <property type="entry name" value="YVTN repeat-like/Quinoprotein amine dehydrogenase"/>
    <property type="match status" value="1"/>
</dbReference>
<protein>
    <submittedName>
        <fullName evidence="2">Uncharacterized protein</fullName>
    </submittedName>
</protein>
<gene>
    <name evidence="2" type="ORF">FHS65_002024</name>
</gene>
<keyword evidence="1" id="KW-0732">Signal</keyword>
<dbReference type="AlphaFoldDB" id="A0A7W9A4G0"/>
<dbReference type="OrthoDB" id="8584394at2"/>
<organism evidence="2 3">
    <name type="scientific">Brevundimonas halotolerans</name>
    <dbReference type="NCBI Taxonomy" id="69670"/>
    <lineage>
        <taxon>Bacteria</taxon>
        <taxon>Pseudomonadati</taxon>
        <taxon>Pseudomonadota</taxon>
        <taxon>Alphaproteobacteria</taxon>
        <taxon>Caulobacterales</taxon>
        <taxon>Caulobacteraceae</taxon>
        <taxon>Brevundimonas</taxon>
    </lineage>
</organism>
<sequence>MRHAIALVLGLILGLYAPDAFAQQAESDVTAFRRLRAEGLAAAQVDDLTTAAALLAEADGLIPNHPGLMILRARLAVAMGDPWEALVHYGRYADAGLILNLSRDEAFADLSARPDHAEAVSQIINQIETNRTPVGSEAISTLFQIEGASIVESVIRDEAHDRWLVSQIAGRTIVALAPDGTISPFLRPHPEVSGVLGMALDAKRGILWATTTPLPPAIYGEEHNPRFAATLLEIDAGTGEVMWVYDPPLNGNDRAFGDLVLAPDGSVFVADSNSGDIFRLDSPRSELTLFVSGVFGSPQGIVVIGDRLIVADYSSGLWQVPLTGGSPARIPAPSHASLIGIDGLMTDGDSLYAIQNGVAPQRVLRLTLSADGRAIDTVTVLAANLPELDEPTTGLVLNGELVFVSRSQWSDFGPDGALVAPDPAPARIARLQLDHGDD</sequence>
<evidence type="ECO:0000313" key="3">
    <source>
        <dbReference type="Proteomes" id="UP000548978"/>
    </source>
</evidence>
<name>A0A7W9A4G0_9CAUL</name>
<dbReference type="EMBL" id="JACIJB010000009">
    <property type="protein sequence ID" value="MBB5661264.1"/>
    <property type="molecule type" value="Genomic_DNA"/>
</dbReference>
<dbReference type="Proteomes" id="UP000548978">
    <property type="component" value="Unassembled WGS sequence"/>
</dbReference>
<proteinExistence type="predicted"/>
<feature type="chain" id="PRO_5030552025" evidence="1">
    <location>
        <begin position="23"/>
        <end position="438"/>
    </location>
</feature>
<feature type="signal peptide" evidence="1">
    <location>
        <begin position="1"/>
        <end position="22"/>
    </location>
</feature>
<keyword evidence="3" id="KW-1185">Reference proteome</keyword>
<comment type="caution">
    <text evidence="2">The sequence shown here is derived from an EMBL/GenBank/DDBJ whole genome shotgun (WGS) entry which is preliminary data.</text>
</comment>
<dbReference type="InterPro" id="IPR011990">
    <property type="entry name" value="TPR-like_helical_dom_sf"/>
</dbReference>